<reference evidence="1" key="2">
    <citation type="submission" date="2021-04" db="EMBL/GenBank/DDBJ databases">
        <title>Isolation and genomic analysis of the ibuprofen-degrading bacterium Sphingomonas strain MPO218.</title>
        <authorList>
            <person name="Aulestia M."/>
            <person name="Flores A."/>
            <person name="Mangas E.L."/>
            <person name="Perez-Pulido A.J."/>
            <person name="Santero E."/>
            <person name="Camacho E.M."/>
        </authorList>
    </citation>
    <scope>NUCLEOTIDE SEQUENCE</scope>
    <source>
        <strain evidence="1">MPO218</strain>
    </source>
</reference>
<dbReference type="EMBL" id="CP059319">
    <property type="protein sequence ID" value="QTH20605.1"/>
    <property type="molecule type" value="Genomic_DNA"/>
</dbReference>
<organism evidence="1 2">
    <name type="scientific">Rhizorhabdus wittichii</name>
    <dbReference type="NCBI Taxonomy" id="160791"/>
    <lineage>
        <taxon>Bacteria</taxon>
        <taxon>Pseudomonadati</taxon>
        <taxon>Pseudomonadota</taxon>
        <taxon>Alphaproteobacteria</taxon>
        <taxon>Sphingomonadales</taxon>
        <taxon>Sphingomonadaceae</taxon>
        <taxon>Rhizorhabdus</taxon>
    </lineage>
</organism>
<gene>
    <name evidence="1" type="ORF">HRJ34_20025</name>
</gene>
<dbReference type="RefSeq" id="WP_208632200.1">
    <property type="nucleotide sequence ID" value="NZ_CP059319.1"/>
</dbReference>
<dbReference type="InterPro" id="IPR011330">
    <property type="entry name" value="Glyco_hydro/deAcase_b/a-brl"/>
</dbReference>
<name>A0A975D2P0_9SPHN</name>
<dbReference type="AlphaFoldDB" id="A0A975D2P0"/>
<dbReference type="Gene3D" id="3.20.20.370">
    <property type="entry name" value="Glycoside hydrolase/deacetylase"/>
    <property type="match status" value="1"/>
</dbReference>
<dbReference type="CDD" id="cd10929">
    <property type="entry name" value="CE4_u5"/>
    <property type="match status" value="1"/>
</dbReference>
<protein>
    <recommendedName>
        <fullName evidence="3">Polysaccharide deacetylase</fullName>
    </recommendedName>
</protein>
<reference evidence="1" key="1">
    <citation type="submission" date="2020-07" db="EMBL/GenBank/DDBJ databases">
        <authorList>
            <person name="Camacho E."/>
        </authorList>
    </citation>
    <scope>NUCLEOTIDE SEQUENCE</scope>
    <source>
        <strain evidence="1">MPO218</strain>
    </source>
</reference>
<accession>A0A975D2P0</accession>
<dbReference type="Proteomes" id="UP000664914">
    <property type="component" value="Chromosome"/>
</dbReference>
<dbReference type="GO" id="GO:0005975">
    <property type="term" value="P:carbohydrate metabolic process"/>
    <property type="evidence" value="ECO:0007669"/>
    <property type="project" value="InterPro"/>
</dbReference>
<evidence type="ECO:0000313" key="1">
    <source>
        <dbReference type="EMBL" id="QTH20605.1"/>
    </source>
</evidence>
<sequence>MKALKKEGRCAVLDKRVSAFVISLDFELFWGVRDHSTINRYGANILGERQAIPAMLEVFREREIACTWATLGVLFARNRDDLKKYIPEIRPQYANPALDPYRDIDQLGHDQRDDPYHFAPDLLDMIQAIDRQEIATHTFGHFYCLEKGATPQAFGSDLDAATAIMARNGLKPDSIVFPRNQYADPFIQECAVRDIFAYRGNESHPIYATSAKAEQAKWQRAMRLTDAYLNLTGAHVQHPARDCERKSVNVASSRFLRPYSNRLAVIEGLRRTRILSAMDAAVENGGVFHLWFHPHNFGINLDNNLNTLRIIVDHFVHLREKYGWQNLTMREVGLAALR</sequence>
<proteinExistence type="predicted"/>
<evidence type="ECO:0008006" key="3">
    <source>
        <dbReference type="Google" id="ProtNLM"/>
    </source>
</evidence>
<evidence type="ECO:0000313" key="2">
    <source>
        <dbReference type="Proteomes" id="UP000664914"/>
    </source>
</evidence>
<dbReference type="SUPFAM" id="SSF88713">
    <property type="entry name" value="Glycoside hydrolase/deacetylase"/>
    <property type="match status" value="1"/>
</dbReference>